<feature type="transmembrane region" description="Helical" evidence="2">
    <location>
        <begin position="254"/>
        <end position="273"/>
    </location>
</feature>
<keyword evidence="2" id="KW-1133">Transmembrane helix</keyword>
<proteinExistence type="predicted"/>
<keyword evidence="2" id="KW-0472">Membrane</keyword>
<accession>A0ABU7K9N3</accession>
<feature type="region of interest" description="Disordered" evidence="1">
    <location>
        <begin position="1"/>
        <end position="84"/>
    </location>
</feature>
<feature type="transmembrane region" description="Helical" evidence="2">
    <location>
        <begin position="285"/>
        <end position="312"/>
    </location>
</feature>
<feature type="compositionally biased region" description="Pro residues" evidence="1">
    <location>
        <begin position="501"/>
        <end position="514"/>
    </location>
</feature>
<feature type="compositionally biased region" description="Acidic residues" evidence="1">
    <location>
        <begin position="39"/>
        <end position="53"/>
    </location>
</feature>
<comment type="caution">
    <text evidence="3">The sequence shown here is derived from an EMBL/GenBank/DDBJ whole genome shotgun (WGS) entry which is preliminary data.</text>
</comment>
<name>A0ABU7K9N3_9ACTN</name>
<keyword evidence="4" id="KW-1185">Reference proteome</keyword>
<feature type="transmembrane region" description="Helical" evidence="2">
    <location>
        <begin position="140"/>
        <end position="162"/>
    </location>
</feature>
<feature type="compositionally biased region" description="Pro residues" evidence="1">
    <location>
        <begin position="13"/>
        <end position="34"/>
    </location>
</feature>
<evidence type="ECO:0000313" key="4">
    <source>
        <dbReference type="Proteomes" id="UP001356095"/>
    </source>
</evidence>
<protein>
    <recommendedName>
        <fullName evidence="5">TrbL/VirB6 plasmid conjugal transfer protein</fullName>
    </recommendedName>
</protein>
<feature type="compositionally biased region" description="Pro residues" evidence="1">
    <location>
        <begin position="521"/>
        <end position="533"/>
    </location>
</feature>
<feature type="compositionally biased region" description="Polar residues" evidence="1">
    <location>
        <begin position="454"/>
        <end position="467"/>
    </location>
</feature>
<evidence type="ECO:0000256" key="2">
    <source>
        <dbReference type="SAM" id="Phobius"/>
    </source>
</evidence>
<organism evidence="3 4">
    <name type="scientific">Nocardiopsis codii</name>
    <dbReference type="NCBI Taxonomy" id="3065942"/>
    <lineage>
        <taxon>Bacteria</taxon>
        <taxon>Bacillati</taxon>
        <taxon>Actinomycetota</taxon>
        <taxon>Actinomycetes</taxon>
        <taxon>Streptosporangiales</taxon>
        <taxon>Nocardiopsidaceae</taxon>
        <taxon>Nocardiopsis</taxon>
    </lineage>
</organism>
<feature type="compositionally biased region" description="Basic residues" evidence="1">
    <location>
        <begin position="435"/>
        <end position="445"/>
    </location>
</feature>
<evidence type="ECO:0000256" key="1">
    <source>
        <dbReference type="SAM" id="MobiDB-lite"/>
    </source>
</evidence>
<dbReference type="EMBL" id="JAUZMY010000016">
    <property type="protein sequence ID" value="MEE2038943.1"/>
    <property type="molecule type" value="Genomic_DNA"/>
</dbReference>
<dbReference type="Proteomes" id="UP001356095">
    <property type="component" value="Unassembled WGS sequence"/>
</dbReference>
<gene>
    <name evidence="3" type="ORF">Q8791_17125</name>
</gene>
<dbReference type="Pfam" id="PF19590">
    <property type="entry name" value="TrbL_3"/>
    <property type="match status" value="1"/>
</dbReference>
<keyword evidence="2" id="KW-0812">Transmembrane</keyword>
<feature type="region of interest" description="Disordered" evidence="1">
    <location>
        <begin position="434"/>
        <end position="639"/>
    </location>
</feature>
<dbReference type="InterPro" id="IPR045782">
    <property type="entry name" value="TrbL_3"/>
</dbReference>
<dbReference type="RefSeq" id="WP_330092714.1">
    <property type="nucleotide sequence ID" value="NZ_JAUZMY010000016.1"/>
</dbReference>
<evidence type="ECO:0000313" key="3">
    <source>
        <dbReference type="EMBL" id="MEE2038943.1"/>
    </source>
</evidence>
<reference evidence="3 4" key="1">
    <citation type="submission" date="2023-08" db="EMBL/GenBank/DDBJ databases">
        <authorList>
            <person name="Girao M."/>
            <person name="Carvalho M.F."/>
        </authorList>
    </citation>
    <scope>NUCLEOTIDE SEQUENCE [LARGE SCALE GENOMIC DNA]</scope>
    <source>
        <strain evidence="3 4">CT-R113</strain>
    </source>
</reference>
<feature type="transmembrane region" description="Helical" evidence="2">
    <location>
        <begin position="231"/>
        <end position="248"/>
    </location>
</feature>
<feature type="compositionally biased region" description="Acidic residues" evidence="1">
    <location>
        <begin position="74"/>
        <end position="84"/>
    </location>
</feature>
<evidence type="ECO:0008006" key="5">
    <source>
        <dbReference type="Google" id="ProtNLM"/>
    </source>
</evidence>
<sequence>MSLAPSGWRVPLAPDPPPSDDPLPAPEDPGPESAPEPESGPEAEPGPEPEITDEPLPPPEDAREDEPALRDQQDPSEESVELDTEGEVFDCGLVDPGCHVSNWFADFVVSGLNPALGWLAQHAFYTPLPTEGMKALHSGILTTGNTLFVLLVVAGGLVVMGYQNVQSRYSAADILPRGVFAFVAANFSLWVTTEMVRGSNQISAAIGAQGIDAQAAATNFRDRLNVILEEAMVFTILLLVVVVVMLAVWMLTEAVRICMVIVLVIAGPLLLMFHALPHTNRIAELWWKCMVGLCAIPIAQSIVFIAMARLFFEGQMTIFGSLRETAASEHDPALVLDTGTGPESVTLASSVIASPVEGDVGDAGWLMNIMLLLVLLYVQIRISSWVMKLVWQPNPGTSPLAAMLKNIAWMMAFRSLGNVRMPVALREGFDLGIRRPQRGWPKHTPGKPLPRHTPTPSKGLQPLQSQAWWYRHRHDPPDPVGDLTTGGRRALPGPGSGAGPWPQPGPRPGGPPALPGQKALPPLPPPRTAPPAPARRVLEEGRMPGSPKVGQQTLFPLPTPSPKPTGSVPGSSPQRRWRQGVLPTPPPVRVPGRRAPERLGLAKPDPRPAAGLRHLPDMPAVTWGTPPHVKGQRPLFPNPKRVWKQYGLFPPPNRAKK</sequence>